<feature type="transmembrane region" description="Helical" evidence="6">
    <location>
        <begin position="363"/>
        <end position="382"/>
    </location>
</feature>
<evidence type="ECO:0000256" key="5">
    <source>
        <dbReference type="SAM" id="MobiDB-lite"/>
    </source>
</evidence>
<reference evidence="8 9" key="1">
    <citation type="journal article" date="2010" name="ISME J.">
        <title>Fine-scale evolution: genomic, phenotypic and ecological differentiation in two coexisting Salinibacter ruber strains.</title>
        <authorList>
            <person name="Pena A."/>
            <person name="Teeling H."/>
            <person name="Huerta-Cepas J."/>
            <person name="Santos F."/>
            <person name="Yarza P."/>
            <person name="Brito-Echeverria J."/>
            <person name="Lucio M."/>
            <person name="Schmitt-Kopplin P."/>
            <person name="Meseguer I."/>
            <person name="Schenowitz C."/>
            <person name="Dossat C."/>
            <person name="Barbe V."/>
            <person name="Dopazo J."/>
            <person name="Rossello-Mora R."/>
            <person name="Schuler M."/>
            <person name="Glockner F.O."/>
            <person name="Amann R."/>
            <person name="Gabaldon T."/>
            <person name="Anton J."/>
        </authorList>
    </citation>
    <scope>NUCLEOTIDE SEQUENCE [LARGE SCALE GENOMIC DNA]</scope>
    <source>
        <strain evidence="8 9">M8</strain>
    </source>
</reference>
<dbReference type="EMBL" id="FP565814">
    <property type="protein sequence ID" value="CBH23185.1"/>
    <property type="molecule type" value="Genomic_DNA"/>
</dbReference>
<protein>
    <recommendedName>
        <fullName evidence="7">O-antigen ligase-related domain-containing protein</fullName>
    </recommendedName>
</protein>
<dbReference type="KEGG" id="srm:SRM_00264"/>
<evidence type="ECO:0000313" key="9">
    <source>
        <dbReference type="Proteomes" id="UP000000933"/>
    </source>
</evidence>
<evidence type="ECO:0000256" key="3">
    <source>
        <dbReference type="ARBA" id="ARBA00022989"/>
    </source>
</evidence>
<dbReference type="GO" id="GO:0016020">
    <property type="term" value="C:membrane"/>
    <property type="evidence" value="ECO:0007669"/>
    <property type="project" value="UniProtKB-SubCell"/>
</dbReference>
<keyword evidence="4 6" id="KW-0472">Membrane</keyword>
<feature type="transmembrane region" description="Helical" evidence="6">
    <location>
        <begin position="61"/>
        <end position="82"/>
    </location>
</feature>
<dbReference type="Pfam" id="PF04932">
    <property type="entry name" value="Wzy_C"/>
    <property type="match status" value="1"/>
</dbReference>
<dbReference type="HOGENOM" id="CLU_628353_0_0_10"/>
<feature type="transmembrane region" description="Helical" evidence="6">
    <location>
        <begin position="114"/>
        <end position="137"/>
    </location>
</feature>
<accession>D5H580</accession>
<dbReference type="Proteomes" id="UP000000933">
    <property type="component" value="Chromosome"/>
</dbReference>
<evidence type="ECO:0000256" key="6">
    <source>
        <dbReference type="SAM" id="Phobius"/>
    </source>
</evidence>
<keyword evidence="3 6" id="KW-1133">Transmembrane helix</keyword>
<evidence type="ECO:0000259" key="7">
    <source>
        <dbReference type="Pfam" id="PF04932"/>
    </source>
</evidence>
<feature type="transmembrane region" description="Helical" evidence="6">
    <location>
        <begin position="320"/>
        <end position="342"/>
    </location>
</feature>
<dbReference type="PANTHER" id="PTHR37422:SF13">
    <property type="entry name" value="LIPOPOLYSACCHARIDE BIOSYNTHESIS PROTEIN PA4999-RELATED"/>
    <property type="match status" value="1"/>
</dbReference>
<feature type="transmembrane region" description="Helical" evidence="6">
    <location>
        <begin position="32"/>
        <end position="49"/>
    </location>
</feature>
<feature type="transmembrane region" description="Helical" evidence="6">
    <location>
        <begin position="188"/>
        <end position="207"/>
    </location>
</feature>
<dbReference type="InterPro" id="IPR051533">
    <property type="entry name" value="WaaL-like"/>
</dbReference>
<feature type="transmembrane region" description="Helical" evidence="6">
    <location>
        <begin position="88"/>
        <end position="105"/>
    </location>
</feature>
<dbReference type="InterPro" id="IPR007016">
    <property type="entry name" value="O-antigen_ligase-rel_domated"/>
</dbReference>
<dbReference type="RefSeq" id="WP_013060753.1">
    <property type="nucleotide sequence ID" value="NC_014032.1"/>
</dbReference>
<feature type="transmembrane region" description="Helical" evidence="6">
    <location>
        <begin position="157"/>
        <end position="176"/>
    </location>
</feature>
<dbReference type="AlphaFoldDB" id="D5H580"/>
<name>D5H580_SALRM</name>
<evidence type="ECO:0000256" key="2">
    <source>
        <dbReference type="ARBA" id="ARBA00022692"/>
    </source>
</evidence>
<feature type="domain" description="O-antigen ligase-related" evidence="7">
    <location>
        <begin position="197"/>
        <end position="296"/>
    </location>
</feature>
<evidence type="ECO:0000256" key="1">
    <source>
        <dbReference type="ARBA" id="ARBA00004141"/>
    </source>
</evidence>
<keyword evidence="2 6" id="KW-0812">Transmembrane</keyword>
<evidence type="ECO:0000313" key="8">
    <source>
        <dbReference type="EMBL" id="CBH23185.1"/>
    </source>
</evidence>
<proteinExistence type="predicted"/>
<dbReference type="PATRIC" id="fig|761659.10.peg.302"/>
<feature type="region of interest" description="Disordered" evidence="5">
    <location>
        <begin position="417"/>
        <end position="436"/>
    </location>
</feature>
<feature type="transmembrane region" description="Helical" evidence="6">
    <location>
        <begin position="236"/>
        <end position="255"/>
    </location>
</feature>
<feature type="transmembrane region" description="Helical" evidence="6">
    <location>
        <begin position="394"/>
        <end position="413"/>
    </location>
</feature>
<organism evidence="8 9">
    <name type="scientific">Salinibacter ruber (strain M8)</name>
    <dbReference type="NCBI Taxonomy" id="761659"/>
    <lineage>
        <taxon>Bacteria</taxon>
        <taxon>Pseudomonadati</taxon>
        <taxon>Rhodothermota</taxon>
        <taxon>Rhodothermia</taxon>
        <taxon>Rhodothermales</taxon>
        <taxon>Salinibacteraceae</taxon>
        <taxon>Salinibacter</taxon>
    </lineage>
</organism>
<evidence type="ECO:0000256" key="4">
    <source>
        <dbReference type="ARBA" id="ARBA00023136"/>
    </source>
</evidence>
<sequence>MRYWHLLLGTVFIYLAAHVKLGVPGPVASLGRWVLLAGAAAVSVWLLSFSRQAEPLPNRTGGIGAAVLVFCVLTLSTALAGFQVRLSVLKWILLSIQLFIFVYAANRLVPVRHWAWLVGGLFVLFAVPTMLTFMGAVTGYSPIVTFFGIYHQGRLAVLGNPNSVGMVALASGVTALWVQEAPFVRERWARRAVPLGVVVASALVVLWTASRSALGGLAVGGGIWAIATGKGARSIGLGALAVLALWVWSLDFSALDSLGMVVERLQGGRLLDTRESVWEASLRNWKEYPWFGHGYGVTEGGYDLEGLSGSVGSVRDGSGYFGVLESVGGVGLGGILVLYTAVARNVWHLWQLSVVHNGLRTQVEWLLGAMGGSLFFGFAVNAVGEPWLVGPGSFPHLVFWCALGIHVAGTARVRTQMTEKSRHRSPVGSAAPSRVS</sequence>
<gene>
    <name evidence="8" type="ordered locus">SRM_00264</name>
</gene>
<reference evidence="9" key="2">
    <citation type="submission" date="2010-04" db="EMBL/GenBank/DDBJ databases">
        <title>Genome sequence of Salinibacter ruber M8.</title>
        <authorList>
            <consortium name="Genoscope"/>
        </authorList>
    </citation>
    <scope>NUCLEOTIDE SEQUENCE [LARGE SCALE GENOMIC DNA]</scope>
    <source>
        <strain evidence="9">M8</strain>
    </source>
</reference>
<dbReference type="PANTHER" id="PTHR37422">
    <property type="entry name" value="TEICHURONIC ACID BIOSYNTHESIS PROTEIN TUAE"/>
    <property type="match status" value="1"/>
</dbReference>
<comment type="subcellular location">
    <subcellularLocation>
        <location evidence="1">Membrane</location>
        <topology evidence="1">Multi-pass membrane protein</topology>
    </subcellularLocation>
</comment>